<dbReference type="EMBL" id="SLWY01000013">
    <property type="protein sequence ID" value="TCO80628.1"/>
    <property type="molecule type" value="Genomic_DNA"/>
</dbReference>
<organism evidence="5 6">
    <name type="scientific">Plasticicumulans lactativorans</name>
    <dbReference type="NCBI Taxonomy" id="1133106"/>
    <lineage>
        <taxon>Bacteria</taxon>
        <taxon>Pseudomonadati</taxon>
        <taxon>Pseudomonadota</taxon>
        <taxon>Gammaproteobacteria</taxon>
        <taxon>Candidatus Competibacteraceae</taxon>
        <taxon>Plasticicumulans</taxon>
    </lineage>
</organism>
<comment type="caution">
    <text evidence="5">The sequence shown here is derived from an EMBL/GenBank/DDBJ whole genome shotgun (WGS) entry which is preliminary data.</text>
</comment>
<dbReference type="PROSITE" id="PS51123">
    <property type="entry name" value="OMPA_2"/>
    <property type="match status" value="1"/>
</dbReference>
<dbReference type="Gene3D" id="3.30.1330.60">
    <property type="entry name" value="OmpA-like domain"/>
    <property type="match status" value="1"/>
</dbReference>
<proteinExistence type="predicted"/>
<feature type="compositionally biased region" description="Low complexity" evidence="2">
    <location>
        <begin position="135"/>
        <end position="159"/>
    </location>
</feature>
<dbReference type="PANTHER" id="PTHR30329">
    <property type="entry name" value="STATOR ELEMENT OF FLAGELLAR MOTOR COMPLEX"/>
    <property type="match status" value="1"/>
</dbReference>
<gene>
    <name evidence="5" type="ORF">EV699_113106</name>
</gene>
<dbReference type="InterPro" id="IPR036737">
    <property type="entry name" value="OmpA-like_sf"/>
</dbReference>
<dbReference type="SUPFAM" id="SSF103088">
    <property type="entry name" value="OmpA-like"/>
    <property type="match status" value="1"/>
</dbReference>
<dbReference type="AlphaFoldDB" id="A0A4R2LCQ5"/>
<dbReference type="Pfam" id="PF00691">
    <property type="entry name" value="OmpA"/>
    <property type="match status" value="1"/>
</dbReference>
<evidence type="ECO:0000256" key="1">
    <source>
        <dbReference type="PROSITE-ProRule" id="PRU00473"/>
    </source>
</evidence>
<feature type="domain" description="OmpA-like" evidence="4">
    <location>
        <begin position="285"/>
        <end position="411"/>
    </location>
</feature>
<evidence type="ECO:0000313" key="6">
    <source>
        <dbReference type="Proteomes" id="UP000295765"/>
    </source>
</evidence>
<dbReference type="InterPro" id="IPR006665">
    <property type="entry name" value="OmpA-like"/>
</dbReference>
<keyword evidence="6" id="KW-1185">Reference proteome</keyword>
<dbReference type="RefSeq" id="WP_132543306.1">
    <property type="nucleotide sequence ID" value="NZ_SLWY01000013.1"/>
</dbReference>
<keyword evidence="3" id="KW-0812">Transmembrane</keyword>
<evidence type="ECO:0000256" key="2">
    <source>
        <dbReference type="SAM" id="MobiDB-lite"/>
    </source>
</evidence>
<keyword evidence="3" id="KW-1133">Transmembrane helix</keyword>
<dbReference type="PANTHER" id="PTHR30329:SF21">
    <property type="entry name" value="LIPOPROTEIN YIAD-RELATED"/>
    <property type="match status" value="1"/>
</dbReference>
<dbReference type="CDD" id="cd07185">
    <property type="entry name" value="OmpA_C-like"/>
    <property type="match status" value="1"/>
</dbReference>
<evidence type="ECO:0000259" key="4">
    <source>
        <dbReference type="PROSITE" id="PS51123"/>
    </source>
</evidence>
<evidence type="ECO:0000313" key="5">
    <source>
        <dbReference type="EMBL" id="TCO80628.1"/>
    </source>
</evidence>
<reference evidence="5 6" key="1">
    <citation type="submission" date="2019-03" db="EMBL/GenBank/DDBJ databases">
        <title>Genomic Encyclopedia of Type Strains, Phase IV (KMG-IV): sequencing the most valuable type-strain genomes for metagenomic binning, comparative biology and taxonomic classification.</title>
        <authorList>
            <person name="Goeker M."/>
        </authorList>
    </citation>
    <scope>NUCLEOTIDE SEQUENCE [LARGE SCALE GENOMIC DNA]</scope>
    <source>
        <strain evidence="5 6">DSM 25287</strain>
    </source>
</reference>
<dbReference type="OrthoDB" id="9815217at2"/>
<dbReference type="GO" id="GO:0016020">
    <property type="term" value="C:membrane"/>
    <property type="evidence" value="ECO:0007669"/>
    <property type="project" value="UniProtKB-UniRule"/>
</dbReference>
<evidence type="ECO:0000256" key="3">
    <source>
        <dbReference type="SAM" id="Phobius"/>
    </source>
</evidence>
<protein>
    <submittedName>
        <fullName evidence="5">Chemotaxis protein MotB</fullName>
    </submittedName>
</protein>
<dbReference type="Proteomes" id="UP000295765">
    <property type="component" value="Unassembled WGS sequence"/>
</dbReference>
<accession>A0A4R2LCQ5</accession>
<sequence>MRRRLDAPGGYDVWPAFTDALSGLVVVLVFLITVFVIGETLLSREVSGKNVTIDALEASVARLEALLGGAEQRARGLEGRVGELEEGIAERDLATADLRAELGAAEAQRLRLAADLERMRRELEANRAGREREAAAASERAQGLEAALAQAQTERQREGGAAAAQVEALGARAERLAADVERLERALALRGDELAQARAAGTDAERRAQGLQATLDAQATELAARAARIDAQREELATRATRIEELDQQIKARLVERVEELERYRSDFFGRLRALFEGNPDIKVVGDRFVFQSEVLFGSGEAALSDSGKADLDKFVAVYRQLAANLPADLPVIIEVQGHTDRVPIRAARFRSNWELSSARAQDVVDYLIRQGVPPERLAAVGMGEHHPIEAGDSPEALRRNRRIELKITSR</sequence>
<keyword evidence="1 3" id="KW-0472">Membrane</keyword>
<name>A0A4R2LCQ5_9GAMM</name>
<dbReference type="InterPro" id="IPR050330">
    <property type="entry name" value="Bact_OuterMem_StrucFunc"/>
</dbReference>
<feature type="region of interest" description="Disordered" evidence="2">
    <location>
        <begin position="126"/>
        <end position="159"/>
    </location>
</feature>
<feature type="transmembrane region" description="Helical" evidence="3">
    <location>
        <begin position="20"/>
        <end position="42"/>
    </location>
</feature>